<dbReference type="InParanoid" id="A0A1Y5RJU4"/>
<evidence type="ECO:0000256" key="2">
    <source>
        <dbReference type="ARBA" id="ARBA00010065"/>
    </source>
</evidence>
<keyword evidence="4 9" id="KW-0808">Transferase</keyword>
<feature type="domain" description="MOSC" evidence="11">
    <location>
        <begin position="480"/>
        <end position="532"/>
    </location>
</feature>
<dbReference type="GO" id="GO:0005886">
    <property type="term" value="C:plasma membrane"/>
    <property type="evidence" value="ECO:0007669"/>
    <property type="project" value="UniProtKB-SubCell"/>
</dbReference>
<dbReference type="GO" id="GO:0030151">
    <property type="term" value="F:molybdenum ion binding"/>
    <property type="evidence" value="ECO:0007669"/>
    <property type="project" value="InterPro"/>
</dbReference>
<evidence type="ECO:0000259" key="10">
    <source>
        <dbReference type="PROSITE" id="PS50263"/>
    </source>
</evidence>
<dbReference type="PANTHER" id="PTHR38686">
    <property type="entry name" value="APOLIPOPROTEIN N-ACYLTRANSFERASE"/>
    <property type="match status" value="1"/>
</dbReference>
<feature type="transmembrane region" description="Helical" evidence="9">
    <location>
        <begin position="162"/>
        <end position="189"/>
    </location>
</feature>
<evidence type="ECO:0000256" key="5">
    <source>
        <dbReference type="ARBA" id="ARBA00022692"/>
    </source>
</evidence>
<dbReference type="HAMAP" id="MF_01148">
    <property type="entry name" value="Lnt"/>
    <property type="match status" value="1"/>
</dbReference>
<dbReference type="InterPro" id="IPR003010">
    <property type="entry name" value="C-N_Hydrolase"/>
</dbReference>
<dbReference type="InterPro" id="IPR045378">
    <property type="entry name" value="LNT_N"/>
</dbReference>
<feature type="transmembrane region" description="Helical" evidence="9">
    <location>
        <begin position="59"/>
        <end position="80"/>
    </location>
</feature>
<dbReference type="GO" id="GO:0016410">
    <property type="term" value="F:N-acyltransferase activity"/>
    <property type="evidence" value="ECO:0007669"/>
    <property type="project" value="UniProtKB-UniRule"/>
</dbReference>
<dbReference type="InterPro" id="IPR004563">
    <property type="entry name" value="Apolipo_AcylTrfase"/>
</dbReference>
<keyword evidence="7 9" id="KW-0472">Membrane</keyword>
<dbReference type="OrthoDB" id="9804277at2"/>
<keyword evidence="13" id="KW-1185">Reference proteome</keyword>
<gene>
    <name evidence="9 12" type="primary">lnt</name>
    <name evidence="12" type="ORF">OCH7691_00434</name>
</gene>
<feature type="transmembrane region" description="Helical" evidence="9">
    <location>
        <begin position="20"/>
        <end position="52"/>
    </location>
</feature>
<dbReference type="PROSITE" id="PS51340">
    <property type="entry name" value="MOSC"/>
    <property type="match status" value="1"/>
</dbReference>
<dbReference type="FunCoup" id="A0A1Y5RJU4">
    <property type="interactions" value="328"/>
</dbReference>
<keyword evidence="3 9" id="KW-1003">Cell membrane</keyword>
<comment type="function">
    <text evidence="9">Catalyzes the phospholipid dependent N-acylation of the N-terminal cysteine of apolipoprotein, the last step in lipoprotein maturation.</text>
</comment>
<dbReference type="EC" id="2.3.1.269" evidence="9"/>
<evidence type="ECO:0000256" key="9">
    <source>
        <dbReference type="HAMAP-Rule" id="MF_01148"/>
    </source>
</evidence>
<feature type="domain" description="CN hydrolase" evidence="10">
    <location>
        <begin position="242"/>
        <end position="488"/>
    </location>
</feature>
<evidence type="ECO:0000256" key="3">
    <source>
        <dbReference type="ARBA" id="ARBA00022475"/>
    </source>
</evidence>
<dbReference type="GO" id="GO:0042158">
    <property type="term" value="P:lipoprotein biosynthetic process"/>
    <property type="evidence" value="ECO:0007669"/>
    <property type="project" value="UniProtKB-UniRule"/>
</dbReference>
<dbReference type="GO" id="GO:0030170">
    <property type="term" value="F:pyridoxal phosphate binding"/>
    <property type="evidence" value="ECO:0007669"/>
    <property type="project" value="InterPro"/>
</dbReference>
<dbReference type="InterPro" id="IPR005302">
    <property type="entry name" value="MoCF_Sase_C"/>
</dbReference>
<dbReference type="AlphaFoldDB" id="A0A1Y5RJU4"/>
<dbReference type="Proteomes" id="UP000193200">
    <property type="component" value="Unassembled WGS sequence"/>
</dbReference>
<evidence type="ECO:0000259" key="11">
    <source>
        <dbReference type="PROSITE" id="PS51340"/>
    </source>
</evidence>
<evidence type="ECO:0000313" key="12">
    <source>
        <dbReference type="EMBL" id="SLN19252.1"/>
    </source>
</evidence>
<keyword evidence="5 9" id="KW-0812">Transmembrane</keyword>
<dbReference type="PROSITE" id="PS50263">
    <property type="entry name" value="CN_HYDROLASE"/>
    <property type="match status" value="1"/>
</dbReference>
<evidence type="ECO:0000256" key="1">
    <source>
        <dbReference type="ARBA" id="ARBA00004651"/>
    </source>
</evidence>
<name>A0A1Y5RJU4_9PROT</name>
<dbReference type="CDD" id="cd07571">
    <property type="entry name" value="ALP_N-acyl_transferase"/>
    <property type="match status" value="1"/>
</dbReference>
<protein>
    <recommendedName>
        <fullName evidence="9">Apolipoprotein N-acyltransferase</fullName>
        <shortName evidence="9">ALP N-acyltransferase</shortName>
        <ecNumber evidence="9">2.3.1.269</ecNumber>
    </recommendedName>
</protein>
<dbReference type="Pfam" id="PF20154">
    <property type="entry name" value="LNT_N"/>
    <property type="match status" value="1"/>
</dbReference>
<feature type="transmembrane region" description="Helical" evidence="9">
    <location>
        <begin position="92"/>
        <end position="116"/>
    </location>
</feature>
<comment type="catalytic activity">
    <reaction evidence="9">
        <text>N-terminal S-1,2-diacyl-sn-glyceryl-L-cysteinyl-[lipoprotein] + a glycerophospholipid = N-acyl-S-1,2-diacyl-sn-glyceryl-L-cysteinyl-[lipoprotein] + a 2-acyl-sn-glycero-3-phospholipid + H(+)</text>
        <dbReference type="Rhea" id="RHEA:48228"/>
        <dbReference type="Rhea" id="RHEA-COMP:14681"/>
        <dbReference type="Rhea" id="RHEA-COMP:14684"/>
        <dbReference type="ChEBI" id="CHEBI:15378"/>
        <dbReference type="ChEBI" id="CHEBI:136912"/>
        <dbReference type="ChEBI" id="CHEBI:140656"/>
        <dbReference type="ChEBI" id="CHEBI:140657"/>
        <dbReference type="ChEBI" id="CHEBI:140660"/>
        <dbReference type="EC" id="2.3.1.269"/>
    </reaction>
</comment>
<dbReference type="Gene3D" id="3.60.110.10">
    <property type="entry name" value="Carbon-nitrogen hydrolase"/>
    <property type="match status" value="1"/>
</dbReference>
<reference evidence="12 13" key="1">
    <citation type="submission" date="2017-03" db="EMBL/GenBank/DDBJ databases">
        <authorList>
            <person name="Afonso C.L."/>
            <person name="Miller P.J."/>
            <person name="Scott M.A."/>
            <person name="Spackman E."/>
            <person name="Goraichik I."/>
            <person name="Dimitrov K.M."/>
            <person name="Suarez D.L."/>
            <person name="Swayne D.E."/>
        </authorList>
    </citation>
    <scope>NUCLEOTIDE SEQUENCE [LARGE SCALE GENOMIC DNA]</scope>
    <source>
        <strain evidence="12 13">CECT 7691</strain>
    </source>
</reference>
<organism evidence="12 13">
    <name type="scientific">Oceanibacterium hippocampi</name>
    <dbReference type="NCBI Taxonomy" id="745714"/>
    <lineage>
        <taxon>Bacteria</taxon>
        <taxon>Pseudomonadati</taxon>
        <taxon>Pseudomonadota</taxon>
        <taxon>Alphaproteobacteria</taxon>
        <taxon>Sneathiellales</taxon>
        <taxon>Sneathiellaceae</taxon>
        <taxon>Oceanibacterium</taxon>
    </lineage>
</organism>
<dbReference type="RefSeq" id="WP_085881772.1">
    <property type="nucleotide sequence ID" value="NZ_FWFR01000001.1"/>
</dbReference>
<evidence type="ECO:0000256" key="7">
    <source>
        <dbReference type="ARBA" id="ARBA00023136"/>
    </source>
</evidence>
<evidence type="ECO:0000313" key="13">
    <source>
        <dbReference type="Proteomes" id="UP000193200"/>
    </source>
</evidence>
<feature type="transmembrane region" description="Helical" evidence="9">
    <location>
        <begin position="201"/>
        <end position="223"/>
    </location>
</feature>
<evidence type="ECO:0000256" key="8">
    <source>
        <dbReference type="ARBA" id="ARBA00023315"/>
    </source>
</evidence>
<comment type="pathway">
    <text evidence="9">Protein modification; lipoprotein biosynthesis (N-acyl transfer).</text>
</comment>
<dbReference type="UniPathway" id="UPA00666"/>
<evidence type="ECO:0000256" key="4">
    <source>
        <dbReference type="ARBA" id="ARBA00022679"/>
    </source>
</evidence>
<keyword evidence="8 9" id="KW-0012">Acyltransferase</keyword>
<dbReference type="PANTHER" id="PTHR38686:SF1">
    <property type="entry name" value="APOLIPOPROTEIN N-ACYLTRANSFERASE"/>
    <property type="match status" value="1"/>
</dbReference>
<evidence type="ECO:0000256" key="6">
    <source>
        <dbReference type="ARBA" id="ARBA00022989"/>
    </source>
</evidence>
<dbReference type="SUPFAM" id="SSF56317">
    <property type="entry name" value="Carbon-nitrogen hydrolase"/>
    <property type="match status" value="1"/>
</dbReference>
<comment type="subcellular location">
    <subcellularLocation>
        <location evidence="1 9">Cell membrane</location>
        <topology evidence="1 9">Multi-pass membrane protein</topology>
    </subcellularLocation>
</comment>
<sequence length="532" mass="57127">MTALAERLGRLGGWRRYGLAYLLGALAALGFAPLYLVPVLPVAFTGLCWLLAGSRGRRAAFLVGWWFGLGHFMLSLYWIGFAFVVDIARHGFLLPLPLIGFPAILAIFPGLALLGARMIAPDRRWQPFALAATWTLAELVRAHIFTGFPWNQIGQVWAFSPVMMQVAALSGVYALGFATVWAAAAPAALAGTSDSGSSGRALPVAALLPPVLLGIGIAVFGLVRLDGAEIAAEAEAPRLRIVQANIDQKLKWQADLRARHVERLIELSGRPSERPIDYLVWPETALPYFLDREPALRQLLGRMVGPDRYLLTGTPRFFRDAEGDHYRNSVEVLTGDGEIGATYDKQHLVPFGEYLPFRSLLTTLGLGKIVQGVSGNADFGPGGGDGILRVAGLPPVRALICYEAIFPEMLAGDHDAAWLLNVTNDAWFGHTAGPYQHLAQARFRAVEQGLPMVRAANTGISAFIDSHGRVLSSLGLGEGGVLDGALPPPLAGVTPYRRFGDVIPLVLLLAAAAVAALGARLGRHARPADRRA</sequence>
<feature type="transmembrane region" description="Helical" evidence="9">
    <location>
        <begin position="502"/>
        <end position="522"/>
    </location>
</feature>
<keyword evidence="12" id="KW-0449">Lipoprotein</keyword>
<dbReference type="Pfam" id="PF00795">
    <property type="entry name" value="CN_hydrolase"/>
    <property type="match status" value="1"/>
</dbReference>
<accession>A0A1Y5RJU4</accession>
<proteinExistence type="inferred from homology"/>
<dbReference type="EMBL" id="FWFR01000001">
    <property type="protein sequence ID" value="SLN19252.1"/>
    <property type="molecule type" value="Genomic_DNA"/>
</dbReference>
<dbReference type="NCBIfam" id="TIGR00546">
    <property type="entry name" value="lnt"/>
    <property type="match status" value="1"/>
</dbReference>
<keyword evidence="6 9" id="KW-1133">Transmembrane helix</keyword>
<dbReference type="InterPro" id="IPR036526">
    <property type="entry name" value="C-N_Hydrolase_sf"/>
</dbReference>
<comment type="similarity">
    <text evidence="2 9">Belongs to the CN hydrolase family. Apolipoprotein N-acyltransferase subfamily.</text>
</comment>